<name>A0ABS7BTJ8_9SPHN</name>
<comment type="cofactor">
    <cofactor evidence="6">
        <name>[2Fe-2S] cluster</name>
        <dbReference type="ChEBI" id="CHEBI:190135"/>
    </cofactor>
</comment>
<dbReference type="PROSITE" id="PS51085">
    <property type="entry name" value="2FE2S_FER_2"/>
    <property type="match status" value="1"/>
</dbReference>
<dbReference type="Gene3D" id="3.10.20.30">
    <property type="match status" value="1"/>
</dbReference>
<dbReference type="InterPro" id="IPR012675">
    <property type="entry name" value="Beta-grasp_dom_sf"/>
</dbReference>
<evidence type="ECO:0000256" key="5">
    <source>
        <dbReference type="ARBA" id="ARBA00023014"/>
    </source>
</evidence>
<reference evidence="8 9" key="1">
    <citation type="submission" date="2021-07" db="EMBL/GenBank/DDBJ databases">
        <title>Sphingomonas sp.</title>
        <authorList>
            <person name="Feng G."/>
            <person name="Li J."/>
            <person name="Pan M."/>
        </authorList>
    </citation>
    <scope>NUCLEOTIDE SEQUENCE [LARGE SCALE GENOMIC DNA]</scope>
    <source>
        <strain evidence="8 9">RRHST34</strain>
    </source>
</reference>
<evidence type="ECO:0000256" key="2">
    <source>
        <dbReference type="ARBA" id="ARBA00022714"/>
    </source>
</evidence>
<dbReference type="PRINTS" id="PR00355">
    <property type="entry name" value="ADRENODOXIN"/>
</dbReference>
<dbReference type="RefSeq" id="WP_219750508.1">
    <property type="nucleotide sequence ID" value="NZ_JAHXZN010000011.1"/>
</dbReference>
<dbReference type="InterPro" id="IPR001055">
    <property type="entry name" value="Adrenodoxin-like"/>
</dbReference>
<dbReference type="CDD" id="cd00207">
    <property type="entry name" value="fer2"/>
    <property type="match status" value="1"/>
</dbReference>
<keyword evidence="3" id="KW-0479">Metal-binding</keyword>
<dbReference type="Proteomes" id="UP000759103">
    <property type="component" value="Unassembled WGS sequence"/>
</dbReference>
<protein>
    <submittedName>
        <fullName evidence="8">2Fe-2S iron-sulfur cluster binding domain-containing protein</fullName>
    </submittedName>
</protein>
<accession>A0ABS7BTJ8</accession>
<comment type="caution">
    <text evidence="8">The sequence shown here is derived from an EMBL/GenBank/DDBJ whole genome shotgun (WGS) entry which is preliminary data.</text>
</comment>
<dbReference type="SUPFAM" id="SSF54292">
    <property type="entry name" value="2Fe-2S ferredoxin-like"/>
    <property type="match status" value="1"/>
</dbReference>
<proteinExistence type="inferred from homology"/>
<dbReference type="InterPro" id="IPR036010">
    <property type="entry name" value="2Fe-2S_ferredoxin-like_sf"/>
</dbReference>
<dbReference type="InterPro" id="IPR001041">
    <property type="entry name" value="2Fe-2S_ferredoxin-type"/>
</dbReference>
<evidence type="ECO:0000256" key="4">
    <source>
        <dbReference type="ARBA" id="ARBA00023004"/>
    </source>
</evidence>
<keyword evidence="2" id="KW-0001">2Fe-2S</keyword>
<sequence>MASLIVTTRDGATRPLPADAGLSVMEVIRDNGIDELLAACGGSLSCGTCHVIVDPAQALALPPPSEAERELLDGLDQVAPTSRLGCQIAFDGRLDGLRVTIAPGS</sequence>
<feature type="domain" description="2Fe-2S ferredoxin-type" evidence="7">
    <location>
        <begin position="2"/>
        <end position="105"/>
    </location>
</feature>
<dbReference type="Pfam" id="PF00111">
    <property type="entry name" value="Fer2"/>
    <property type="match status" value="1"/>
</dbReference>
<evidence type="ECO:0000256" key="1">
    <source>
        <dbReference type="ARBA" id="ARBA00010914"/>
    </source>
</evidence>
<keyword evidence="9" id="KW-1185">Reference proteome</keyword>
<dbReference type="PANTHER" id="PTHR23426:SF65">
    <property type="entry name" value="FERREDOXIN-2, MITOCHONDRIAL"/>
    <property type="match status" value="1"/>
</dbReference>
<comment type="similarity">
    <text evidence="1">Belongs to the adrenodoxin/putidaredoxin family.</text>
</comment>
<dbReference type="EMBL" id="JAHXZN010000011">
    <property type="protein sequence ID" value="MBW6532927.1"/>
    <property type="molecule type" value="Genomic_DNA"/>
</dbReference>
<keyword evidence="5" id="KW-0411">Iron-sulfur</keyword>
<organism evidence="8 9">
    <name type="scientific">Sphingomonas citri</name>
    <dbReference type="NCBI Taxonomy" id="2862499"/>
    <lineage>
        <taxon>Bacteria</taxon>
        <taxon>Pseudomonadati</taxon>
        <taxon>Pseudomonadota</taxon>
        <taxon>Alphaproteobacteria</taxon>
        <taxon>Sphingomonadales</taxon>
        <taxon>Sphingomonadaceae</taxon>
        <taxon>Sphingomonas</taxon>
    </lineage>
</organism>
<evidence type="ECO:0000259" key="7">
    <source>
        <dbReference type="PROSITE" id="PS51085"/>
    </source>
</evidence>
<evidence type="ECO:0000256" key="3">
    <source>
        <dbReference type="ARBA" id="ARBA00022723"/>
    </source>
</evidence>
<evidence type="ECO:0000256" key="6">
    <source>
        <dbReference type="ARBA" id="ARBA00034078"/>
    </source>
</evidence>
<gene>
    <name evidence="8" type="ORF">KZ820_19470</name>
</gene>
<dbReference type="PANTHER" id="PTHR23426">
    <property type="entry name" value="FERREDOXIN/ADRENODOXIN"/>
    <property type="match status" value="1"/>
</dbReference>
<keyword evidence="4" id="KW-0408">Iron</keyword>
<evidence type="ECO:0000313" key="8">
    <source>
        <dbReference type="EMBL" id="MBW6532927.1"/>
    </source>
</evidence>
<evidence type="ECO:0000313" key="9">
    <source>
        <dbReference type="Proteomes" id="UP000759103"/>
    </source>
</evidence>